<keyword evidence="2" id="KW-1185">Reference proteome</keyword>
<organism evidence="1 2">
    <name type="scientific">Colwellia maritima</name>
    <dbReference type="NCBI Taxonomy" id="2912588"/>
    <lineage>
        <taxon>Bacteria</taxon>
        <taxon>Pseudomonadati</taxon>
        <taxon>Pseudomonadota</taxon>
        <taxon>Gammaproteobacteria</taxon>
        <taxon>Alteromonadales</taxon>
        <taxon>Colwelliaceae</taxon>
        <taxon>Colwellia</taxon>
    </lineage>
</organism>
<evidence type="ECO:0000313" key="1">
    <source>
        <dbReference type="EMBL" id="MCI2284368.1"/>
    </source>
</evidence>
<reference evidence="1" key="1">
    <citation type="submission" date="2022-01" db="EMBL/GenBank/DDBJ databases">
        <title>Colwellia maritima, isolated from seawater.</title>
        <authorList>
            <person name="Kristyanto S."/>
            <person name="Jung J."/>
            <person name="Jeon C.O."/>
        </authorList>
    </citation>
    <scope>NUCLEOTIDE SEQUENCE</scope>
    <source>
        <strain evidence="1">MSW7</strain>
    </source>
</reference>
<protein>
    <submittedName>
        <fullName evidence="1">Uncharacterized protein</fullName>
    </submittedName>
</protein>
<accession>A0ABS9X290</accession>
<evidence type="ECO:0000313" key="2">
    <source>
        <dbReference type="Proteomes" id="UP001139646"/>
    </source>
</evidence>
<proteinExistence type="predicted"/>
<dbReference type="Proteomes" id="UP001139646">
    <property type="component" value="Unassembled WGS sequence"/>
</dbReference>
<sequence>MNFDKFFESISESGAELHFDKSETNKSHFLNNEALFQLPLISLIILLLAKDRRKPRVSEIGQLVGESIEASMSGFKGSAQHVGWSANLRVRTVKAISFLEYSLLIEIPNNKGKIKITELGKRVINRALDQEDTLSYNLAEISTAYRNLCVSKQLDMELE</sequence>
<comment type="caution">
    <text evidence="1">The sequence shown here is derived from an EMBL/GenBank/DDBJ whole genome shotgun (WGS) entry which is preliminary data.</text>
</comment>
<dbReference type="EMBL" id="JAKKSL010000002">
    <property type="protein sequence ID" value="MCI2284368.1"/>
    <property type="molecule type" value="Genomic_DNA"/>
</dbReference>
<dbReference type="RefSeq" id="WP_242286806.1">
    <property type="nucleotide sequence ID" value="NZ_JAKKSL010000002.1"/>
</dbReference>
<name>A0ABS9X290_9GAMM</name>
<gene>
    <name evidence="1" type="ORF">L3081_14465</name>
</gene>